<dbReference type="EMBL" id="MH453876">
    <property type="protein sequence ID" value="AXF38746.1"/>
    <property type="molecule type" value="Genomic_RNA"/>
</dbReference>
<accession>A0A3G1RPH0</accession>
<feature type="compositionally biased region" description="Basic and acidic residues" evidence="1">
    <location>
        <begin position="28"/>
        <end position="37"/>
    </location>
</feature>
<proteinExistence type="predicted"/>
<feature type="compositionally biased region" description="Polar residues" evidence="1">
    <location>
        <begin position="1"/>
        <end position="16"/>
    </location>
</feature>
<reference evidence="2" key="1">
    <citation type="journal article" date="2018" name="Mol. Ecol.">
        <title>Virus-virus interactions and host ecology are associated with RNA virome structure in wild birds.</title>
        <authorList>
            <person name="Wille M."/>
            <person name="Eden J.S."/>
            <person name="Shi M."/>
            <person name="Klaassen M."/>
            <person name="Hurt A.C."/>
            <person name="Holmes E.C."/>
        </authorList>
    </citation>
    <scope>NUCLEOTIDE SEQUENCE</scope>
    <source>
        <strain evidence="2">MW26</strain>
    </source>
</reference>
<dbReference type="InterPro" id="IPR049178">
    <property type="entry name" value="CP_picobirnavirus_sf"/>
</dbReference>
<organism evidence="2">
    <name type="scientific">Shelduck picobirnavirus I</name>
    <dbReference type="NCBI Taxonomy" id="2212779"/>
    <lineage>
        <taxon>Viruses</taxon>
        <taxon>Riboviria</taxon>
        <taxon>Orthornavirae</taxon>
        <taxon>Pisuviricota</taxon>
        <taxon>Duplopiviricetes</taxon>
        <taxon>Durnavirales</taxon>
        <taxon>Picobirnaviridae</taxon>
    </lineage>
</organism>
<gene>
    <name evidence="2" type="primary">CP</name>
</gene>
<feature type="region of interest" description="Disordered" evidence="1">
    <location>
        <begin position="1"/>
        <end position="44"/>
    </location>
</feature>
<protein>
    <submittedName>
        <fullName evidence="2">Capsid protein</fullName>
    </submittedName>
</protein>
<dbReference type="Gene3D" id="1.20.140.120">
    <property type="match status" value="1"/>
</dbReference>
<sequence length="531" mass="58868">MARNNNNMKSRNSTGGKKNYSKKPNNKSWKDNYETKAEGQNSGSNCMSPLNDFAWYNKNPNLTVAAASIPFPYRPGMKLPIYTSTTPTDVVQGNTLPGVMQINWIPSIGKASDPTDPINIVGKEVFGKVRSAFSGSLEADAPDFIIYLLALDSIFSYIGSLKRIYRTVSTYSPNNYAVPDVVMAALGFISQTNIEDLRENKMLLYQYINELVKMTDKFVCPAVFDYFNRHYWMNDNVYTDAESANSQFYVFRQAQFYKFTLLDTPDSVQAGGLSLTAPSVLPTSTGIADILYTFGKDLINALASADSSYTISGYLRRAYEGTPAFRVDEVGMMDMLTPVYVPEVLMQIENIDSVQQGLAIVTDTNITQNPKTNCLLYAPKLGSSPAYMTYGQFEPSLTVRSDTPTLLDVVEATRLTCHVKSDLSIIAGSEIVTGLTVFNNDLNPQGFYVGNSTDQINTITDTDGFTIGDAQALAQISAFDWHPKYIVLWPTSTNDAVCIFQDLHNTTVISEDVLANLHRMCLYSEFNSFAQ</sequence>
<dbReference type="Pfam" id="PF20816">
    <property type="entry name" value="PBV_CP"/>
    <property type="match status" value="1"/>
</dbReference>
<evidence type="ECO:0000313" key="2">
    <source>
        <dbReference type="EMBL" id="AXF38746.1"/>
    </source>
</evidence>
<evidence type="ECO:0000256" key="1">
    <source>
        <dbReference type="SAM" id="MobiDB-lite"/>
    </source>
</evidence>
<dbReference type="InterPro" id="IPR048835">
    <property type="entry name" value="CP_picobirnavirus"/>
</dbReference>
<name>A0A3G1RPH0_9VIRU</name>